<evidence type="ECO:0000313" key="1">
    <source>
        <dbReference type="EMBL" id="BDL44815.1"/>
    </source>
</evidence>
<keyword evidence="2" id="KW-1185">Reference proteome</keyword>
<reference evidence="1" key="1">
    <citation type="submission" date="2022-06" db="EMBL/GenBank/DDBJ databases">
        <title>Akkermansia biwalacus sp. nov., an anaerobic mucin-degrading bacterium isolated from human intestine.</title>
        <authorList>
            <person name="Kobayashi Y."/>
            <person name="Inoue S."/>
            <person name="Kawahara T."/>
            <person name="Kohda N."/>
        </authorList>
    </citation>
    <scope>NUCLEOTIDE SEQUENCE</scope>
    <source>
        <strain evidence="1">WON2089</strain>
    </source>
</reference>
<protein>
    <submittedName>
        <fullName evidence="1">Uncharacterized protein</fullName>
    </submittedName>
</protein>
<dbReference type="EMBL" id="AP025943">
    <property type="protein sequence ID" value="BDL44815.1"/>
    <property type="molecule type" value="Genomic_DNA"/>
</dbReference>
<accession>A0ABM7ZJ72</accession>
<organism evidence="1 2">
    <name type="scientific">Akkermansia biwaensis</name>
    <dbReference type="NCBI Taxonomy" id="2946555"/>
    <lineage>
        <taxon>Bacteria</taxon>
        <taxon>Pseudomonadati</taxon>
        <taxon>Verrucomicrobiota</taxon>
        <taxon>Verrucomicrobiia</taxon>
        <taxon>Verrucomicrobiales</taxon>
        <taxon>Akkermansiaceae</taxon>
        <taxon>Akkermansia</taxon>
    </lineage>
</organism>
<dbReference type="Proteomes" id="UP001062263">
    <property type="component" value="Chromosome"/>
</dbReference>
<proteinExistence type="predicted"/>
<sequence length="335" mass="36853">MCMNSFLLEENAGAWSHGAHMSLRSQLEELLPELLPSDPAQAIKGTELIRLVRLRLGEEYSDASLRYHFSFMASEPDSEIAKVERGQGYYRRQRDRGGKSAARGLLPLFLGEEESDALNCRARALALAVRQYDTTGRGVFVFSTSETGSSWTKPDLAVVEWPEGEWEGNALVFDRSALERRRMIGAPMMGIRGVCVACMPGGEEARKDFFRTLATSRWAQCGELVIVGELPDDSECAELRGLAAEFGVGVICLEIAEERLCELPGAEEIFKAGDEECAALLAELTPIRLAAGRVKALEADTGETLGGEFGALFDWLAACLERGSVEEYEFRVSCY</sequence>
<evidence type="ECO:0000313" key="2">
    <source>
        <dbReference type="Proteomes" id="UP001062263"/>
    </source>
</evidence>
<name>A0ABM7ZJ72_9BACT</name>
<gene>
    <name evidence="1" type="ORF">Abiwalacus_23890</name>
</gene>